<organism evidence="5 6">
    <name type="scientific">Aureimonas endophytica</name>
    <dbReference type="NCBI Taxonomy" id="2027858"/>
    <lineage>
        <taxon>Bacteria</taxon>
        <taxon>Pseudomonadati</taxon>
        <taxon>Pseudomonadota</taxon>
        <taxon>Alphaproteobacteria</taxon>
        <taxon>Hyphomicrobiales</taxon>
        <taxon>Aurantimonadaceae</taxon>
        <taxon>Aureimonas</taxon>
    </lineage>
</organism>
<dbReference type="EC" id="2.6.1.85" evidence="1"/>
<evidence type="ECO:0000259" key="3">
    <source>
        <dbReference type="Pfam" id="PF00425"/>
    </source>
</evidence>
<dbReference type="AlphaFoldDB" id="A0A916ZC12"/>
<dbReference type="Gene3D" id="3.60.120.10">
    <property type="entry name" value="Anthranilate synthase"/>
    <property type="match status" value="1"/>
</dbReference>
<dbReference type="InterPro" id="IPR006805">
    <property type="entry name" value="Anth_synth_I_N"/>
</dbReference>
<dbReference type="GO" id="GO:0046820">
    <property type="term" value="F:4-amino-4-deoxychorismate synthase activity"/>
    <property type="evidence" value="ECO:0007669"/>
    <property type="project" value="UniProtKB-EC"/>
</dbReference>
<comment type="caution">
    <text evidence="5">The sequence shown here is derived from an EMBL/GenBank/DDBJ whole genome shotgun (WGS) entry which is preliminary data.</text>
</comment>
<proteinExistence type="predicted"/>
<dbReference type="PANTHER" id="PTHR11236:SF50">
    <property type="entry name" value="AMINODEOXYCHORISMATE SYNTHASE COMPONENT 1"/>
    <property type="match status" value="1"/>
</dbReference>
<evidence type="ECO:0000313" key="6">
    <source>
        <dbReference type="Proteomes" id="UP000644699"/>
    </source>
</evidence>
<dbReference type="GO" id="GO:0000162">
    <property type="term" value="P:L-tryptophan biosynthetic process"/>
    <property type="evidence" value="ECO:0007669"/>
    <property type="project" value="TreeGrafter"/>
</dbReference>
<dbReference type="NCBIfam" id="TIGR00553">
    <property type="entry name" value="pabB"/>
    <property type="match status" value="1"/>
</dbReference>
<dbReference type="Pfam" id="PF00425">
    <property type="entry name" value="Chorismate_bind"/>
    <property type="match status" value="1"/>
</dbReference>
<accession>A0A916ZC12</accession>
<reference evidence="5" key="2">
    <citation type="submission" date="2020-09" db="EMBL/GenBank/DDBJ databases">
        <authorList>
            <person name="Sun Q."/>
            <person name="Zhou Y."/>
        </authorList>
    </citation>
    <scope>NUCLEOTIDE SEQUENCE</scope>
    <source>
        <strain evidence="5">CGMCC 1.15367</strain>
    </source>
</reference>
<dbReference type="EMBL" id="BMIQ01000001">
    <property type="protein sequence ID" value="GGD87027.1"/>
    <property type="molecule type" value="Genomic_DNA"/>
</dbReference>
<feature type="domain" description="Chorismate-utilising enzyme C-terminal" evidence="3">
    <location>
        <begin position="196"/>
        <end position="450"/>
    </location>
</feature>
<dbReference type="InterPro" id="IPR015890">
    <property type="entry name" value="Chorismate_C"/>
</dbReference>
<dbReference type="InterPro" id="IPR005802">
    <property type="entry name" value="ADC_synth_comp_1"/>
</dbReference>
<reference evidence="5" key="1">
    <citation type="journal article" date="2014" name="Int. J. Syst. Evol. Microbiol.">
        <title>Complete genome sequence of Corynebacterium casei LMG S-19264T (=DSM 44701T), isolated from a smear-ripened cheese.</title>
        <authorList>
            <consortium name="US DOE Joint Genome Institute (JGI-PGF)"/>
            <person name="Walter F."/>
            <person name="Albersmeier A."/>
            <person name="Kalinowski J."/>
            <person name="Ruckert C."/>
        </authorList>
    </citation>
    <scope>NUCLEOTIDE SEQUENCE</scope>
    <source>
        <strain evidence="5">CGMCC 1.15367</strain>
    </source>
</reference>
<dbReference type="PRINTS" id="PR00095">
    <property type="entry name" value="ANTSNTHASEI"/>
</dbReference>
<sequence>MNGMRQRELGCEEAIAVADRLAACPGFAFLDSAAASGGLGRYSFIGIKPFARFAVRDGRAFWNGTPLPGAPLDALRDALARHRLPRADGPVPFRGGAIGGIAYDFGRRLERLAEPAEGAGGDEMDFGFYDLVFAVDHSERRAWLFSSGLPEAEGAAREARAEARLAEGLALLREARPARITGSRSVGPWHSNFTAEGFAEAVARVQAYIRAGDIYQANIAQRFEAALPAGFDPWAFYKALRLVNPAPFGAFLSFGDRMIASASPERFLSCRDGAVEAHPIKGTARRSPDPAEDAALAARLVASEKDRAENVMIVDLLRNDLSKVARPGSVAVPKLCELQSFASVHHLVSVVTNHLRDGLGAADLLAAAFPGGSITGAPKLRAMDIITELEGAARGIYCGAIGYLGFDGDLDLNIAIRTVTLDQERARFHAGGGITLLSEPEAEYRETLAKAEGIFAGFVAHAVERPG</sequence>
<dbReference type="Pfam" id="PF04715">
    <property type="entry name" value="Anth_synt_I_N"/>
    <property type="match status" value="1"/>
</dbReference>
<evidence type="ECO:0000313" key="5">
    <source>
        <dbReference type="EMBL" id="GGD87027.1"/>
    </source>
</evidence>
<dbReference type="Proteomes" id="UP000644699">
    <property type="component" value="Unassembled WGS sequence"/>
</dbReference>
<name>A0A916ZC12_9HYPH</name>
<dbReference type="PANTHER" id="PTHR11236">
    <property type="entry name" value="AMINOBENZOATE/ANTHRANILATE SYNTHASE"/>
    <property type="match status" value="1"/>
</dbReference>
<dbReference type="InterPro" id="IPR019999">
    <property type="entry name" value="Anth_synth_I-like"/>
</dbReference>
<gene>
    <name evidence="5" type="primary">pabB</name>
    <name evidence="5" type="ORF">GCM10011390_02080</name>
</gene>
<keyword evidence="6" id="KW-1185">Reference proteome</keyword>
<evidence type="ECO:0000256" key="2">
    <source>
        <dbReference type="ARBA" id="ARBA00022679"/>
    </source>
</evidence>
<dbReference type="InterPro" id="IPR005801">
    <property type="entry name" value="ADC_synthase"/>
</dbReference>
<evidence type="ECO:0000256" key="1">
    <source>
        <dbReference type="ARBA" id="ARBA00013139"/>
    </source>
</evidence>
<dbReference type="GO" id="GO:0009396">
    <property type="term" value="P:folic acid-containing compound biosynthetic process"/>
    <property type="evidence" value="ECO:0007669"/>
    <property type="project" value="InterPro"/>
</dbReference>
<feature type="domain" description="Anthranilate synthase component I N-terminal" evidence="4">
    <location>
        <begin position="13"/>
        <end position="143"/>
    </location>
</feature>
<dbReference type="SUPFAM" id="SSF56322">
    <property type="entry name" value="ADC synthase"/>
    <property type="match status" value="1"/>
</dbReference>
<protein>
    <recommendedName>
        <fullName evidence="1">aminodeoxychorismate synthase</fullName>
        <ecNumber evidence="1">2.6.1.85</ecNumber>
    </recommendedName>
</protein>
<keyword evidence="2" id="KW-0808">Transferase</keyword>
<evidence type="ECO:0000259" key="4">
    <source>
        <dbReference type="Pfam" id="PF04715"/>
    </source>
</evidence>